<keyword evidence="6" id="KW-0288">FMN</keyword>
<comment type="caution">
    <text evidence="10">The sequence shown here is derived from an EMBL/GenBank/DDBJ whole genome shotgun (WGS) entry which is preliminary data.</text>
</comment>
<dbReference type="OrthoDB" id="359268at2"/>
<dbReference type="PANTHER" id="PTHR42809:SF1">
    <property type="entry name" value="FLAVODOXIN 1"/>
    <property type="match status" value="1"/>
</dbReference>
<dbReference type="InterPro" id="IPR029039">
    <property type="entry name" value="Flavoprotein-like_sf"/>
</dbReference>
<evidence type="ECO:0000256" key="5">
    <source>
        <dbReference type="ARBA" id="ARBA00022630"/>
    </source>
</evidence>
<dbReference type="EMBL" id="MWWV01000007">
    <property type="protein sequence ID" value="OZG57607.1"/>
    <property type="molecule type" value="Genomic_DNA"/>
</dbReference>
<evidence type="ECO:0000313" key="9">
    <source>
        <dbReference type="EMBL" id="KAA8826004.1"/>
    </source>
</evidence>
<dbReference type="Pfam" id="PF00258">
    <property type="entry name" value="Flavodoxin_1"/>
    <property type="match status" value="1"/>
</dbReference>
<dbReference type="PROSITE" id="PS50902">
    <property type="entry name" value="FLAVODOXIN_LIKE"/>
    <property type="match status" value="1"/>
</dbReference>
<dbReference type="Gene3D" id="3.40.50.360">
    <property type="match status" value="1"/>
</dbReference>
<evidence type="ECO:0000256" key="7">
    <source>
        <dbReference type="ARBA" id="ARBA00022982"/>
    </source>
</evidence>
<accession>A0A261FEM7</accession>
<organism evidence="10 11">
    <name type="scientific">Bifidobacterium tissieri</name>
    <dbReference type="NCBI Taxonomy" id="1630162"/>
    <lineage>
        <taxon>Bacteria</taxon>
        <taxon>Bacillati</taxon>
        <taxon>Actinomycetota</taxon>
        <taxon>Actinomycetes</taxon>
        <taxon>Bifidobacteriales</taxon>
        <taxon>Bifidobacteriaceae</taxon>
        <taxon>Bifidobacterium</taxon>
    </lineage>
</organism>
<dbReference type="SUPFAM" id="SSF52218">
    <property type="entry name" value="Flavoproteins"/>
    <property type="match status" value="1"/>
</dbReference>
<reference evidence="9 12" key="2">
    <citation type="journal article" date="2019" name="Syst. Appl. Microbiol.">
        <title>Characterization of Bifidobacterium species in feaces of the Egyptian fruit bat: Description of B. vespertilionis sp. nov. and B. rousetti sp. nov.</title>
        <authorList>
            <person name="Modesto M."/>
            <person name="Satti M."/>
            <person name="Watanabe K."/>
            <person name="Puglisi E."/>
            <person name="Morelli L."/>
            <person name="Huang C.-H."/>
            <person name="Liou J.-S."/>
            <person name="Miyashita M."/>
            <person name="Tamura T."/>
            <person name="Saito S."/>
            <person name="Mori K."/>
            <person name="Huang L."/>
            <person name="Sciavilla P."/>
            <person name="Sandri C."/>
            <person name="Spiezio C."/>
            <person name="Vitali F."/>
            <person name="Cavalieri D."/>
            <person name="Perpetuini G."/>
            <person name="Tofalo R."/>
            <person name="Bonetti A."/>
            <person name="Arita M."/>
            <person name="Mattarelli P."/>
        </authorList>
    </citation>
    <scope>NUCLEOTIDE SEQUENCE [LARGE SCALE GENOMIC DNA]</scope>
    <source>
        <strain evidence="9 12">RST7</strain>
    </source>
</reference>
<evidence type="ECO:0000256" key="3">
    <source>
        <dbReference type="ARBA" id="ARBA00005267"/>
    </source>
</evidence>
<comment type="function">
    <text evidence="2">Low-potential electron donor to a number of redox enzymes.</text>
</comment>
<dbReference type="EMBL" id="RZUI01000030">
    <property type="protein sequence ID" value="KAA8826004.1"/>
    <property type="molecule type" value="Genomic_DNA"/>
</dbReference>
<dbReference type="Proteomes" id="UP000216444">
    <property type="component" value="Unassembled WGS sequence"/>
</dbReference>
<comment type="cofactor">
    <cofactor evidence="1">
        <name>FMN</name>
        <dbReference type="ChEBI" id="CHEBI:58210"/>
    </cofactor>
</comment>
<evidence type="ECO:0000259" key="8">
    <source>
        <dbReference type="PROSITE" id="PS50902"/>
    </source>
</evidence>
<proteinExistence type="inferred from homology"/>
<dbReference type="AlphaFoldDB" id="A0A261FEM7"/>
<keyword evidence="11" id="KW-1185">Reference proteome</keyword>
<feature type="domain" description="Flavodoxin-like" evidence="8">
    <location>
        <begin position="3"/>
        <end position="145"/>
    </location>
</feature>
<name>A0A261FEM7_9BIFI</name>
<dbReference type="PANTHER" id="PTHR42809">
    <property type="entry name" value="FLAVODOXIN 2"/>
    <property type="match status" value="1"/>
</dbReference>
<reference evidence="10 11" key="1">
    <citation type="journal article" date="2017" name="BMC Genomics">
        <title>Comparative genomic and phylogenomic analyses of the Bifidobacteriaceae family.</title>
        <authorList>
            <person name="Lugli G.A."/>
            <person name="Milani C."/>
            <person name="Turroni F."/>
            <person name="Duranti S."/>
            <person name="Mancabelli L."/>
            <person name="Mangifesta M."/>
            <person name="Ferrario C."/>
            <person name="Modesto M."/>
            <person name="Mattarelli P."/>
            <person name="Jiri K."/>
            <person name="van Sinderen D."/>
            <person name="Ventura M."/>
        </authorList>
    </citation>
    <scope>NUCLEOTIDE SEQUENCE [LARGE SCALE GENOMIC DNA]</scope>
    <source>
        <strain evidence="10 11">DSM 100201</strain>
    </source>
</reference>
<dbReference type="InterPro" id="IPR008254">
    <property type="entry name" value="Flavodoxin/NO_synth"/>
</dbReference>
<evidence type="ECO:0000313" key="11">
    <source>
        <dbReference type="Proteomes" id="UP000216444"/>
    </source>
</evidence>
<dbReference type="InterPro" id="IPR050619">
    <property type="entry name" value="Flavodoxin"/>
</dbReference>
<evidence type="ECO:0000256" key="6">
    <source>
        <dbReference type="ARBA" id="ARBA00022643"/>
    </source>
</evidence>
<keyword evidence="7" id="KW-0249">Electron transport</keyword>
<keyword evidence="5" id="KW-0285">Flavoprotein</keyword>
<gene>
    <name evidence="10" type="ORF">BTIS_1260</name>
    <name evidence="9" type="ORF">EMO89_11820</name>
</gene>
<protein>
    <submittedName>
        <fullName evidence="10">Flavodoxin</fullName>
    </submittedName>
</protein>
<dbReference type="Proteomes" id="UP000412028">
    <property type="component" value="Unassembled WGS sequence"/>
</dbReference>
<dbReference type="GO" id="GO:0010181">
    <property type="term" value="F:FMN binding"/>
    <property type="evidence" value="ECO:0007669"/>
    <property type="project" value="InterPro"/>
</dbReference>
<dbReference type="RefSeq" id="WP_094663793.1">
    <property type="nucleotide sequence ID" value="NZ_MWWV01000007.1"/>
</dbReference>
<evidence type="ECO:0000256" key="4">
    <source>
        <dbReference type="ARBA" id="ARBA00022448"/>
    </source>
</evidence>
<sequence length="148" mass="15716">MSTKIVFTSATGNTKEAVELLEEALQDLDQDVEVFDAEDGVEVDEFFDGADNYVVASWSDGDNGEVPGGIVDFYDDLDGYDLSGKKVAVLGTGDTSYPHFCAAVDIFEKLLTADGAELAAPSLKIELAPDDDAIAKIKDLAKTLADAD</sequence>
<evidence type="ECO:0000256" key="1">
    <source>
        <dbReference type="ARBA" id="ARBA00001917"/>
    </source>
</evidence>
<comment type="similarity">
    <text evidence="3">Belongs to the flavodoxin family.</text>
</comment>
<evidence type="ECO:0000313" key="12">
    <source>
        <dbReference type="Proteomes" id="UP000412028"/>
    </source>
</evidence>
<evidence type="ECO:0000313" key="10">
    <source>
        <dbReference type="EMBL" id="OZG57607.1"/>
    </source>
</evidence>
<keyword evidence="4" id="KW-0813">Transport</keyword>
<evidence type="ECO:0000256" key="2">
    <source>
        <dbReference type="ARBA" id="ARBA00003297"/>
    </source>
</evidence>